<evidence type="ECO:0000313" key="4">
    <source>
        <dbReference type="Proteomes" id="UP000612233"/>
    </source>
</evidence>
<dbReference type="RefSeq" id="WP_191004107.1">
    <property type="nucleotide sequence ID" value="NZ_JACXAD010000004.1"/>
</dbReference>
<dbReference type="Proteomes" id="UP000612233">
    <property type="component" value="Unassembled WGS sequence"/>
</dbReference>
<feature type="signal peptide" evidence="1">
    <location>
        <begin position="1"/>
        <end position="19"/>
    </location>
</feature>
<dbReference type="PANTHER" id="PTHR43546:SF3">
    <property type="entry name" value="UPF0173 METAL-DEPENDENT HYDROLASE MJ1163"/>
    <property type="match status" value="1"/>
</dbReference>
<proteinExistence type="predicted"/>
<reference evidence="3" key="1">
    <citation type="submission" date="2020-09" db="EMBL/GenBank/DDBJ databases">
        <authorList>
            <person name="Kim M.K."/>
        </authorList>
    </citation>
    <scope>NUCLEOTIDE SEQUENCE</scope>
    <source>
        <strain evidence="3">BT664</strain>
    </source>
</reference>
<keyword evidence="4" id="KW-1185">Reference proteome</keyword>
<evidence type="ECO:0000259" key="2">
    <source>
        <dbReference type="SMART" id="SM00849"/>
    </source>
</evidence>
<dbReference type="NCBIfam" id="NF001911">
    <property type="entry name" value="PRK00685.1"/>
    <property type="match status" value="1"/>
</dbReference>
<name>A0A927GIM6_9BACT</name>
<dbReference type="InterPro" id="IPR050114">
    <property type="entry name" value="UPF0173_UPF0282_UlaG_hydrolase"/>
</dbReference>
<gene>
    <name evidence="3" type="ORF">IC235_05230</name>
</gene>
<sequence>MYRLFFFVLLWLSTSQAGAQKPNQVRVQWLGHAAFQITSPGGTVLLLDPFLSQNPNTPDSLNNPGHYRPAAILVTHSHADHLGDALTIAKNTGVKIISPRMTAVYGRQTLADSLQLIFNVGGTVTVGDVRISAVPAMHSSDFGGRPIGFVLAFTNGETIYHTGDTWIFGDMALIQEFYRPTIILLNVGGGAFSQDAQTARTAVRRYFHPRVVIPMHFGPTPYHLATEAEVRAVFAGDKRLRVLHPGESAWFGHE</sequence>
<feature type="chain" id="PRO_5036699226" evidence="1">
    <location>
        <begin position="20"/>
        <end position="254"/>
    </location>
</feature>
<evidence type="ECO:0000313" key="3">
    <source>
        <dbReference type="EMBL" id="MBD2767289.1"/>
    </source>
</evidence>
<organism evidence="3 4">
    <name type="scientific">Hymenobacter montanus</name>
    <dbReference type="NCBI Taxonomy" id="2771359"/>
    <lineage>
        <taxon>Bacteria</taxon>
        <taxon>Pseudomonadati</taxon>
        <taxon>Bacteroidota</taxon>
        <taxon>Cytophagia</taxon>
        <taxon>Cytophagales</taxon>
        <taxon>Hymenobacteraceae</taxon>
        <taxon>Hymenobacter</taxon>
    </lineage>
</organism>
<dbReference type="Gene3D" id="3.60.15.10">
    <property type="entry name" value="Ribonuclease Z/Hydroxyacylglutathione hydrolase-like"/>
    <property type="match status" value="1"/>
</dbReference>
<dbReference type="GO" id="GO:0016787">
    <property type="term" value="F:hydrolase activity"/>
    <property type="evidence" value="ECO:0007669"/>
    <property type="project" value="UniProtKB-KW"/>
</dbReference>
<dbReference type="AlphaFoldDB" id="A0A927GIM6"/>
<dbReference type="SMART" id="SM00849">
    <property type="entry name" value="Lactamase_B"/>
    <property type="match status" value="1"/>
</dbReference>
<dbReference type="Pfam" id="PF13483">
    <property type="entry name" value="Lactamase_B_3"/>
    <property type="match status" value="1"/>
</dbReference>
<dbReference type="PANTHER" id="PTHR43546">
    <property type="entry name" value="UPF0173 METAL-DEPENDENT HYDROLASE MJ1163-RELATED"/>
    <property type="match status" value="1"/>
</dbReference>
<accession>A0A927GIM6</accession>
<dbReference type="InterPro" id="IPR036866">
    <property type="entry name" value="RibonucZ/Hydroxyglut_hydro"/>
</dbReference>
<protein>
    <submittedName>
        <fullName evidence="3">Metal-dependent hydrolase</fullName>
    </submittedName>
</protein>
<feature type="domain" description="Metallo-beta-lactamase" evidence="2">
    <location>
        <begin position="31"/>
        <end position="216"/>
    </location>
</feature>
<comment type="caution">
    <text evidence="3">The sequence shown here is derived from an EMBL/GenBank/DDBJ whole genome shotgun (WGS) entry which is preliminary data.</text>
</comment>
<dbReference type="InterPro" id="IPR001279">
    <property type="entry name" value="Metallo-B-lactamas"/>
</dbReference>
<evidence type="ECO:0000256" key="1">
    <source>
        <dbReference type="SAM" id="SignalP"/>
    </source>
</evidence>
<dbReference type="SUPFAM" id="SSF56281">
    <property type="entry name" value="Metallo-hydrolase/oxidoreductase"/>
    <property type="match status" value="1"/>
</dbReference>
<keyword evidence="1" id="KW-0732">Signal</keyword>
<keyword evidence="3" id="KW-0378">Hydrolase</keyword>
<dbReference type="EMBL" id="JACXAD010000004">
    <property type="protein sequence ID" value="MBD2767289.1"/>
    <property type="molecule type" value="Genomic_DNA"/>
</dbReference>